<comment type="catalytic activity">
    <reaction evidence="46">
        <text>protoporphyrin IX(in) + ATP + H2O = protoporphyrin IX(out) + ADP + phosphate + H(+)</text>
        <dbReference type="Rhea" id="RHEA:61336"/>
        <dbReference type="ChEBI" id="CHEBI:15377"/>
        <dbReference type="ChEBI" id="CHEBI:15378"/>
        <dbReference type="ChEBI" id="CHEBI:30616"/>
        <dbReference type="ChEBI" id="CHEBI:43474"/>
        <dbReference type="ChEBI" id="CHEBI:57306"/>
        <dbReference type="ChEBI" id="CHEBI:456216"/>
    </reaction>
    <physiologicalReaction direction="left-to-right" evidence="46">
        <dbReference type="Rhea" id="RHEA:61337"/>
    </physiologicalReaction>
</comment>
<dbReference type="FunFam" id="3.20.20.100:FF:000011">
    <property type="entry name" value="Aldo/keto reductase"/>
    <property type="match status" value="1"/>
</dbReference>
<feature type="domain" description="Helicase ATP-binding" evidence="55">
    <location>
        <begin position="373"/>
        <end position="548"/>
    </location>
</feature>
<keyword evidence="20" id="KW-0967">Endosome</keyword>
<dbReference type="Gene3D" id="3.20.20.100">
    <property type="entry name" value="NADP-dependent oxidoreductase domain"/>
    <property type="match status" value="1"/>
</dbReference>
<dbReference type="InterPro" id="IPR039421">
    <property type="entry name" value="Type_1_exporter"/>
</dbReference>
<dbReference type="SMART" id="SM00490">
    <property type="entry name" value="HELICc"/>
    <property type="match status" value="1"/>
</dbReference>
<evidence type="ECO:0000256" key="39">
    <source>
        <dbReference type="ARBA" id="ARBA00024439"/>
    </source>
</evidence>
<dbReference type="PROSITE" id="PS50929">
    <property type="entry name" value="ABC_TM1F"/>
    <property type="match status" value="1"/>
</dbReference>
<dbReference type="Pfam" id="PF00248">
    <property type="entry name" value="Aldo_ket_red"/>
    <property type="match status" value="1"/>
</dbReference>
<keyword evidence="34" id="KW-0413">Isomerase</keyword>
<dbReference type="OrthoDB" id="10261556at2759"/>
<evidence type="ECO:0000256" key="23">
    <source>
        <dbReference type="ARBA" id="ARBA00022806"/>
    </source>
</evidence>
<name>A0A9Q0MP08_9DIPT</name>
<comment type="catalytic activity">
    <reaction evidence="48">
        <text>uroporphyrin III(in) + ATP + H2O = uroporphyrin III(out) + ADP + phosphate + H(+)</text>
        <dbReference type="Rhea" id="RHEA:66776"/>
        <dbReference type="ChEBI" id="CHEBI:15377"/>
        <dbReference type="ChEBI" id="CHEBI:15378"/>
        <dbReference type="ChEBI" id="CHEBI:30616"/>
        <dbReference type="ChEBI" id="CHEBI:43474"/>
        <dbReference type="ChEBI" id="CHEBI:167479"/>
        <dbReference type="ChEBI" id="CHEBI:456216"/>
    </reaction>
    <physiologicalReaction direction="left-to-right" evidence="48">
        <dbReference type="Rhea" id="RHEA:66777"/>
    </physiologicalReaction>
</comment>
<dbReference type="EC" id="7.6.2.5" evidence="38"/>
<dbReference type="GO" id="GO:0000139">
    <property type="term" value="C:Golgi membrane"/>
    <property type="evidence" value="ECO:0007669"/>
    <property type="project" value="UniProtKB-SubCell"/>
</dbReference>
<proteinExistence type="inferred from homology"/>
<comment type="catalytic activity">
    <reaction evidence="51">
        <text>coproporphyrin I(in) + ATP + H2O = coproporphyrin I(out) + ADP + phosphate + H(+)</text>
        <dbReference type="Rhea" id="RHEA:66768"/>
        <dbReference type="ChEBI" id="CHEBI:15377"/>
        <dbReference type="ChEBI" id="CHEBI:15378"/>
        <dbReference type="ChEBI" id="CHEBI:30616"/>
        <dbReference type="ChEBI" id="CHEBI:43474"/>
        <dbReference type="ChEBI" id="CHEBI:167478"/>
        <dbReference type="ChEBI" id="CHEBI:456216"/>
    </reaction>
    <physiologicalReaction direction="left-to-right" evidence="51">
        <dbReference type="Rhea" id="RHEA:66769"/>
    </physiologicalReaction>
</comment>
<dbReference type="SUPFAM" id="SSF52540">
    <property type="entry name" value="P-loop containing nucleoside triphosphate hydrolases"/>
    <property type="match status" value="2"/>
</dbReference>
<evidence type="ECO:0000256" key="11">
    <source>
        <dbReference type="ARBA" id="ARBA00004656"/>
    </source>
</evidence>
<evidence type="ECO:0000256" key="38">
    <source>
        <dbReference type="ARBA" id="ARBA00024385"/>
    </source>
</evidence>
<dbReference type="PANTHER" id="PTHR24221">
    <property type="entry name" value="ATP-BINDING CASSETTE SUB-FAMILY B"/>
    <property type="match status" value="1"/>
</dbReference>
<dbReference type="Pfam" id="PF00005">
    <property type="entry name" value="ABC_tran"/>
    <property type="match status" value="1"/>
</dbReference>
<dbReference type="FunFam" id="3.40.50.300:FF:000444">
    <property type="entry name" value="ATP-dependent DNA helicase"/>
    <property type="match status" value="1"/>
</dbReference>
<dbReference type="PANTHER" id="PTHR24221:SF654">
    <property type="entry name" value="ATP-BINDING CASSETTE SUB-FAMILY B MEMBER 6"/>
    <property type="match status" value="1"/>
</dbReference>
<comment type="catalytic activity">
    <reaction evidence="43">
        <text>heme b(in) + ATP + H2O = heme b(out) + ADP + phosphate + H(+)</text>
        <dbReference type="Rhea" id="RHEA:19261"/>
        <dbReference type="ChEBI" id="CHEBI:15377"/>
        <dbReference type="ChEBI" id="CHEBI:15378"/>
        <dbReference type="ChEBI" id="CHEBI:30616"/>
        <dbReference type="ChEBI" id="CHEBI:43474"/>
        <dbReference type="ChEBI" id="CHEBI:60344"/>
        <dbReference type="ChEBI" id="CHEBI:456216"/>
        <dbReference type="EC" id="7.6.2.5"/>
    </reaction>
    <physiologicalReaction direction="left-to-right" evidence="43">
        <dbReference type="Rhea" id="RHEA:19262"/>
    </physiologicalReaction>
</comment>
<feature type="domain" description="ABC transporter" evidence="53">
    <location>
        <begin position="1605"/>
        <end position="1841"/>
    </location>
</feature>
<evidence type="ECO:0000259" key="56">
    <source>
        <dbReference type="PROSITE" id="PS51194"/>
    </source>
</evidence>
<dbReference type="InterPro" id="IPR032284">
    <property type="entry name" value="RecQ_Zn-bd"/>
</dbReference>
<dbReference type="InterPro" id="IPR004589">
    <property type="entry name" value="DNA_helicase_ATP-dep_RecQ"/>
</dbReference>
<keyword evidence="27 52" id="KW-1133">Transmembrane helix</keyword>
<dbReference type="InterPro" id="IPR017871">
    <property type="entry name" value="ABC_transporter-like_CS"/>
</dbReference>
<evidence type="ECO:0000313" key="58">
    <source>
        <dbReference type="Proteomes" id="UP001151699"/>
    </source>
</evidence>
<dbReference type="GO" id="GO:0005741">
    <property type="term" value="C:mitochondrial outer membrane"/>
    <property type="evidence" value="ECO:0007669"/>
    <property type="project" value="UniProtKB-SubCell"/>
</dbReference>
<evidence type="ECO:0000256" key="22">
    <source>
        <dbReference type="ARBA" id="ARBA00022801"/>
    </source>
</evidence>
<evidence type="ECO:0000256" key="12">
    <source>
        <dbReference type="ARBA" id="ARBA00005446"/>
    </source>
</evidence>
<dbReference type="Proteomes" id="UP001151699">
    <property type="component" value="Unassembled WGS sequence"/>
</dbReference>
<evidence type="ECO:0000256" key="41">
    <source>
        <dbReference type="ARBA" id="ARBA00034617"/>
    </source>
</evidence>
<dbReference type="InterPro" id="IPR014001">
    <property type="entry name" value="Helicase_ATP-bd"/>
</dbReference>
<evidence type="ECO:0000259" key="53">
    <source>
        <dbReference type="PROSITE" id="PS50893"/>
    </source>
</evidence>
<feature type="domain" description="Helicase C-terminal" evidence="56">
    <location>
        <begin position="569"/>
        <end position="735"/>
    </location>
</feature>
<evidence type="ECO:0000256" key="2">
    <source>
        <dbReference type="ARBA" id="ARBA00004146"/>
    </source>
</evidence>
<dbReference type="InterPro" id="IPR032410">
    <property type="entry name" value="ABCB6_N"/>
</dbReference>
<comment type="catalytic activity">
    <reaction evidence="44">
        <text>coproporphyrinogen III(in) + ATP + H2O = coproporphyrinogen III(out) + ADP + phosphate + H(+)</text>
        <dbReference type="Rhea" id="RHEA:66680"/>
        <dbReference type="ChEBI" id="CHEBI:15377"/>
        <dbReference type="ChEBI" id="CHEBI:15378"/>
        <dbReference type="ChEBI" id="CHEBI:30616"/>
        <dbReference type="ChEBI" id="CHEBI:43474"/>
        <dbReference type="ChEBI" id="CHEBI:57309"/>
        <dbReference type="ChEBI" id="CHEBI:456216"/>
    </reaction>
    <physiologicalReaction direction="left-to-right" evidence="44">
        <dbReference type="Rhea" id="RHEA:66681"/>
    </physiologicalReaction>
</comment>
<keyword evidence="16" id="KW-0964">Secreted</keyword>
<dbReference type="PROSITE" id="PS00211">
    <property type="entry name" value="ABC_TRANSPORTER_1"/>
    <property type="match status" value="1"/>
</dbReference>
<evidence type="ECO:0000256" key="3">
    <source>
        <dbReference type="ARBA" id="ARBA00004333"/>
    </source>
</evidence>
<evidence type="ECO:0000256" key="34">
    <source>
        <dbReference type="ARBA" id="ARBA00023235"/>
    </source>
</evidence>
<dbReference type="GO" id="GO:0006310">
    <property type="term" value="P:DNA recombination"/>
    <property type="evidence" value="ECO:0007669"/>
    <property type="project" value="InterPro"/>
</dbReference>
<evidence type="ECO:0000256" key="5">
    <source>
        <dbReference type="ARBA" id="ARBA00004374"/>
    </source>
</evidence>
<dbReference type="Gene3D" id="3.40.50.300">
    <property type="entry name" value="P-loop containing nucleotide triphosphate hydrolases"/>
    <property type="match status" value="3"/>
</dbReference>
<keyword evidence="18" id="KW-0479">Metal-binding</keyword>
<keyword evidence="17 52" id="KW-0812">Transmembrane</keyword>
<evidence type="ECO:0000256" key="1">
    <source>
        <dbReference type="ARBA" id="ARBA00004123"/>
    </source>
</evidence>
<keyword evidence="33" id="KW-0458">Lysosome</keyword>
<evidence type="ECO:0000256" key="8">
    <source>
        <dbReference type="ARBA" id="ARBA00004550"/>
    </source>
</evidence>
<keyword evidence="31 52" id="KW-0472">Membrane</keyword>
<comment type="caution">
    <text evidence="57">The sequence shown here is derived from an EMBL/GenBank/DDBJ whole genome shotgun (WGS) entry which is preliminary data.</text>
</comment>
<comment type="catalytic activity">
    <reaction evidence="45">
        <text>uroporphyrin I(in) + ATP + H2O = uroporphyrin I(out) + ADP + phosphate + H(+)</text>
        <dbReference type="Rhea" id="RHEA:66772"/>
        <dbReference type="ChEBI" id="CHEBI:15377"/>
        <dbReference type="ChEBI" id="CHEBI:15378"/>
        <dbReference type="ChEBI" id="CHEBI:30616"/>
        <dbReference type="ChEBI" id="CHEBI:43474"/>
        <dbReference type="ChEBI" id="CHEBI:167480"/>
        <dbReference type="ChEBI" id="CHEBI:456216"/>
    </reaction>
    <physiologicalReaction direction="left-to-right" evidence="45">
        <dbReference type="Rhea" id="RHEA:66773"/>
    </physiologicalReaction>
</comment>
<dbReference type="EC" id="5.6.2.4" evidence="42"/>
<dbReference type="Pfam" id="PF00271">
    <property type="entry name" value="Helicase_C"/>
    <property type="match status" value="1"/>
</dbReference>
<evidence type="ECO:0000256" key="40">
    <source>
        <dbReference type="ARBA" id="ARBA00031413"/>
    </source>
</evidence>
<dbReference type="Pfam" id="PF00270">
    <property type="entry name" value="DEAD"/>
    <property type="match status" value="1"/>
</dbReference>
<dbReference type="SUPFAM" id="SSF51430">
    <property type="entry name" value="NAD(P)-linked oxidoreductase"/>
    <property type="match status" value="1"/>
</dbReference>
<dbReference type="GO" id="GO:0031901">
    <property type="term" value="C:early endosome membrane"/>
    <property type="evidence" value="ECO:0007669"/>
    <property type="project" value="UniProtKB-SubCell"/>
</dbReference>
<dbReference type="GO" id="GO:0005634">
    <property type="term" value="C:nucleus"/>
    <property type="evidence" value="ECO:0007669"/>
    <property type="project" value="UniProtKB-SubCell"/>
</dbReference>
<evidence type="ECO:0000256" key="36">
    <source>
        <dbReference type="ARBA" id="ARBA00024320"/>
    </source>
</evidence>
<evidence type="ECO:0000256" key="31">
    <source>
        <dbReference type="ARBA" id="ARBA00023136"/>
    </source>
</evidence>
<evidence type="ECO:0000256" key="21">
    <source>
        <dbReference type="ARBA" id="ARBA00022787"/>
    </source>
</evidence>
<dbReference type="GO" id="GO:0016887">
    <property type="term" value="F:ATP hydrolysis activity"/>
    <property type="evidence" value="ECO:0007669"/>
    <property type="project" value="InterPro"/>
</dbReference>
<dbReference type="InterPro" id="IPR003593">
    <property type="entry name" value="AAA+_ATPase"/>
</dbReference>
<evidence type="ECO:0000256" key="51">
    <source>
        <dbReference type="ARBA" id="ARBA00049398"/>
    </source>
</evidence>
<keyword evidence="19" id="KW-0547">Nucleotide-binding</keyword>
<dbReference type="GO" id="GO:0032585">
    <property type="term" value="C:multivesicular body membrane"/>
    <property type="evidence" value="ECO:0007669"/>
    <property type="project" value="UniProtKB-SubCell"/>
</dbReference>
<keyword evidence="15" id="KW-1003">Cell membrane</keyword>
<dbReference type="CDD" id="cd19163">
    <property type="entry name" value="AKR_galDH"/>
    <property type="match status" value="1"/>
</dbReference>
<evidence type="ECO:0000256" key="52">
    <source>
        <dbReference type="SAM" id="Phobius"/>
    </source>
</evidence>
<keyword evidence="58" id="KW-1185">Reference proteome</keyword>
<keyword evidence="14" id="KW-0813">Transport</keyword>
<dbReference type="GO" id="GO:0005886">
    <property type="term" value="C:plasma membrane"/>
    <property type="evidence" value="ECO:0007669"/>
    <property type="project" value="UniProtKB-SubCell"/>
</dbReference>
<evidence type="ECO:0000256" key="37">
    <source>
        <dbReference type="ARBA" id="ARBA00024363"/>
    </source>
</evidence>
<evidence type="ECO:0000256" key="13">
    <source>
        <dbReference type="ARBA" id="ARBA00011738"/>
    </source>
</evidence>
<dbReference type="NCBIfam" id="TIGR00614">
    <property type="entry name" value="recQ_fam"/>
    <property type="match status" value="1"/>
</dbReference>
<keyword evidence="24" id="KW-0256">Endoplasmic reticulum</keyword>
<comment type="subunit">
    <text evidence="13">Homodimer.</text>
</comment>
<comment type="catalytic activity">
    <reaction evidence="50">
        <text>ATP + H2O = ADP + phosphate + H(+)</text>
        <dbReference type="Rhea" id="RHEA:13065"/>
        <dbReference type="ChEBI" id="CHEBI:15377"/>
        <dbReference type="ChEBI" id="CHEBI:15378"/>
        <dbReference type="ChEBI" id="CHEBI:30616"/>
        <dbReference type="ChEBI" id="CHEBI:43474"/>
        <dbReference type="ChEBI" id="CHEBI:456216"/>
    </reaction>
</comment>
<keyword evidence="32" id="KW-1015">Disulfide bond</keyword>
<dbReference type="CDD" id="cd18794">
    <property type="entry name" value="SF2_C_RecQ"/>
    <property type="match status" value="1"/>
</dbReference>
<dbReference type="GO" id="GO:0015439">
    <property type="term" value="F:ABC-type heme transporter activity"/>
    <property type="evidence" value="ECO:0007669"/>
    <property type="project" value="UniProtKB-EC"/>
</dbReference>
<dbReference type="GO" id="GO:0046872">
    <property type="term" value="F:metal ion binding"/>
    <property type="evidence" value="ECO:0007669"/>
    <property type="project" value="UniProtKB-KW"/>
</dbReference>
<comment type="similarity">
    <text evidence="12">Belongs to the helicase family. RecQ subfamily.</text>
</comment>
<keyword evidence="35" id="KW-0539">Nucleus</keyword>
<keyword evidence="22" id="KW-0378">Hydrolase</keyword>
<evidence type="ECO:0000256" key="19">
    <source>
        <dbReference type="ARBA" id="ARBA00022741"/>
    </source>
</evidence>
<evidence type="ECO:0000256" key="20">
    <source>
        <dbReference type="ARBA" id="ARBA00022753"/>
    </source>
</evidence>
<keyword evidence="21" id="KW-1000">Mitochondrion outer membrane</keyword>
<evidence type="ECO:0000256" key="33">
    <source>
        <dbReference type="ARBA" id="ARBA00023228"/>
    </source>
</evidence>
<comment type="catalytic activity">
    <reaction evidence="47">
        <text>pheophorbide a(in) + ATP + H2O = pheophorbide a(out) + ADP + phosphate + H(+)</text>
        <dbReference type="Rhea" id="RHEA:61360"/>
        <dbReference type="ChEBI" id="CHEBI:15377"/>
        <dbReference type="ChEBI" id="CHEBI:15378"/>
        <dbReference type="ChEBI" id="CHEBI:30616"/>
        <dbReference type="ChEBI" id="CHEBI:43474"/>
        <dbReference type="ChEBI" id="CHEBI:58687"/>
        <dbReference type="ChEBI" id="CHEBI:456216"/>
    </reaction>
    <physiologicalReaction direction="left-to-right" evidence="47">
        <dbReference type="Rhea" id="RHEA:61361"/>
    </physiologicalReaction>
</comment>
<dbReference type="InterPro" id="IPR044479">
    <property type="entry name" value="LGALDH-like"/>
</dbReference>
<sequence length="1861" mass="210622">MNALPPTYVESFHDKESVEKMEYIELGKTELLVSKISLGGGTLSHFYGALDENGAICTVQQAIRMGINYIDTAPWYGQRKSEEILGRALKDIPRKAFYIATKIGRYELDVEQMFDFSAKKTRESVEKSLELLGVGTIDVIQIHDIEFAPDLDILLHETIPTLEELRREGKVNHIGVTGYPLNVLNNAILMAPGRFSTVLSYARYSLIDQSLTSYLDIFKENKLGIICAAGHAMGLLTNNGPQSWHPAPDEIKNVCKEAAEICKEHGIELGKLAMHFFIQLEGVATFLVGMQSSQLLQLNLDVYYNGLTEKEAEILKHLQEKVRSDQDISVNFLSNTMSSSSRKHESSTYIREKLKKYFNHSDFKSTLQKEAIKAILKRKQDVYVSMPTGSGKSLCYHLPGILQENKITIVFSPLLALIKDQIDHLTKLKIRAESINSKMGAKERLNVLTDLKSKKPETRFLYITPEQAATSTFKDLMSSLVKYDKIAYVAVDEAHCVSEWGHDFRPDYLKLGRLRVEYPKIPWIALTATASADVVKDIFKNLSLKEPVAKFKTPCFRKNLYYDVVFKNTIQDDFIHLKEFAGKCLNSSENDDVKSNKKACGIIYCRTRDHVELVANGLTKQGIKTVAYHAGLKDHERKQVQEDWMSGKYPIISATVSFGMGVDKATVRFVVHWDIPQNTAAYYQESGRAGRDGKESFCRIYFCRSEVKSIDYLLKMESQKDPKNERSKRAQKDFERIVDYCLSINCRHQLFSKYFNDDEMPNCRRRCDVCKDRKKAEKALDLHQQLSLNYYSEAVMRDDGADLYGGGRMAVQQEEKMYGESSSDDPFAGPSREDVAKKTSMNLIKQQLALRKNLAAAQEMEMQPSAVMSRVKYALSTSNKISGLTIKKREANLTMIADLMKKNIEICAQKNVAPTNALKYCDFEDISADVEYRCFTAHKAISLYNRAIAKEYCALKKNNTDGVLIAALKDYVPKKRNITGGTSENIKRKLDELTNNEEESSTVKHVSNKLNGPKRMKKDPLEQTKINSYFAIILPRNWLTSSFYFTMLENCRYCPLNTTGSDIWIEYGITQCWLSTTISVLLTGFVLAFGSIEMLVYRKSAVPVKEPTKLPDGQFYKFQMLLLTLYSVMPFVEITVSAYLSHDFYIPGYTLLTSLMTCISMMFSIRLTLMERHNLLEIGLTNGHGVVLLIFWALTFINDNVSMLALKNREWCFYNLRDVVQLALPTVRYICSLSLVILGLMAPGIPSNPDRGYQKLSDLEPEKPVNWWKAWKGIKRVILLLWSKENFGLRIRVVVCVSSIIAERFINLLVPIYNQKIVDSLGEKVFCWELILVFVGFRFLQGGGSLSSGVLSNVKSFVWNHVQQFMVRETECELFAHLHNLSLRWHLSRKTGEVLRIMDHGPWSIVSVLDFLLTSIAPSILDIVMAIMYFSVSILLSPLGLIILLTKWQNRLKKQVKEDENDRTSQSVDSLLNFETVKYYGAERYEVDAYCQKILKCQKSNSLEYGVSCAVDLVKNVVMCASLLASSLLFAYLIIEKGTITTGQYVLFSTYIIELYAPLSDIGWLYGYMQQILIQMEDMLNILDEKPEVVDAPDATELKLTDGSIEFSNVSFAYKEDGRTILKNVSFIVPSGKTIAIVGPTGSGKSTIIRLLFRFYDVNAGSISIDGQNIASVTQESLRRSIGVVPQDTVLFNNTIRYNIRYGRLNATDEEICDAARAADIHDAIMNNFSDKYETEVGERGLKLSGGEKQRIAIARTILKAPSIVLLDEATSSLDTKTERNIQTALSKACSNRTTIIVAHRLSTIIHADEILVLNDGEIVERGRHDSLLEENGVYAEMWNEHLKNDNCSSEENSLAADEPN</sequence>
<organism evidence="57 58">
    <name type="scientific">Pseudolycoriella hygida</name>
    <dbReference type="NCBI Taxonomy" id="35572"/>
    <lineage>
        <taxon>Eukaryota</taxon>
        <taxon>Metazoa</taxon>
        <taxon>Ecdysozoa</taxon>
        <taxon>Arthropoda</taxon>
        <taxon>Hexapoda</taxon>
        <taxon>Insecta</taxon>
        <taxon>Pterygota</taxon>
        <taxon>Neoptera</taxon>
        <taxon>Endopterygota</taxon>
        <taxon>Diptera</taxon>
        <taxon>Nematocera</taxon>
        <taxon>Sciaroidea</taxon>
        <taxon>Sciaridae</taxon>
        <taxon>Pseudolycoriella</taxon>
    </lineage>
</organism>
<feature type="transmembrane region" description="Helical" evidence="52">
    <location>
        <begin position="1517"/>
        <end position="1535"/>
    </location>
</feature>
<evidence type="ECO:0000256" key="43">
    <source>
        <dbReference type="ARBA" id="ARBA00047649"/>
    </source>
</evidence>
<evidence type="ECO:0000256" key="9">
    <source>
        <dbReference type="ARBA" id="ARBA00004651"/>
    </source>
</evidence>
<evidence type="ECO:0000256" key="25">
    <source>
        <dbReference type="ARBA" id="ARBA00022840"/>
    </source>
</evidence>
<evidence type="ECO:0000256" key="46">
    <source>
        <dbReference type="ARBA" id="ARBA00048309"/>
    </source>
</evidence>
<dbReference type="InterPro" id="IPR036812">
    <property type="entry name" value="NAD(P)_OxRdtase_dom_sf"/>
</dbReference>
<dbReference type="GO" id="GO:0005524">
    <property type="term" value="F:ATP binding"/>
    <property type="evidence" value="ECO:0007669"/>
    <property type="project" value="UniProtKB-KW"/>
</dbReference>
<evidence type="ECO:0000256" key="17">
    <source>
        <dbReference type="ARBA" id="ARBA00022692"/>
    </source>
</evidence>
<evidence type="ECO:0000259" key="55">
    <source>
        <dbReference type="PROSITE" id="PS51192"/>
    </source>
</evidence>
<evidence type="ECO:0000256" key="16">
    <source>
        <dbReference type="ARBA" id="ARBA00022525"/>
    </source>
</evidence>
<dbReference type="GO" id="GO:0005789">
    <property type="term" value="C:endoplasmic reticulum membrane"/>
    <property type="evidence" value="ECO:0007669"/>
    <property type="project" value="UniProtKB-SubCell"/>
</dbReference>
<evidence type="ECO:0000256" key="14">
    <source>
        <dbReference type="ARBA" id="ARBA00022448"/>
    </source>
</evidence>
<evidence type="ECO:0000256" key="45">
    <source>
        <dbReference type="ARBA" id="ARBA00047789"/>
    </source>
</evidence>
<dbReference type="Pfam" id="PF16124">
    <property type="entry name" value="RecQ_Zn_bind"/>
    <property type="match status" value="1"/>
</dbReference>
<evidence type="ECO:0000256" key="26">
    <source>
        <dbReference type="ARBA" id="ARBA00022967"/>
    </source>
</evidence>
<dbReference type="GO" id="GO:0020037">
    <property type="term" value="F:heme binding"/>
    <property type="evidence" value="ECO:0007669"/>
    <property type="project" value="TreeGrafter"/>
</dbReference>
<keyword evidence="25 57" id="KW-0067">ATP-binding</keyword>
<evidence type="ECO:0000256" key="28">
    <source>
        <dbReference type="ARBA" id="ARBA00023034"/>
    </source>
</evidence>
<protein>
    <recommendedName>
        <fullName evidence="39">ATP-binding cassette sub-family B member 6</fullName>
        <ecNumber evidence="42">5.6.2.4</ecNumber>
        <ecNumber evidence="38">7.6.2.5</ecNumber>
    </recommendedName>
    <alternativeName>
        <fullName evidence="40">ABC-type heme transporter ABCB6</fullName>
    </alternativeName>
</protein>
<comment type="catalytic activity">
    <reaction evidence="49">
        <text>coproporphyrin III(in) + ATP + H2O = coproporphyrin III(out) + ADP + phosphate + H(+)</text>
        <dbReference type="Rhea" id="RHEA:66664"/>
        <dbReference type="ChEBI" id="CHEBI:15377"/>
        <dbReference type="ChEBI" id="CHEBI:15378"/>
        <dbReference type="ChEBI" id="CHEBI:30616"/>
        <dbReference type="ChEBI" id="CHEBI:43474"/>
        <dbReference type="ChEBI" id="CHEBI:131725"/>
        <dbReference type="ChEBI" id="CHEBI:456216"/>
    </reaction>
    <physiologicalReaction direction="left-to-right" evidence="49">
        <dbReference type="Rhea" id="RHEA:66665"/>
    </physiologicalReaction>
</comment>
<evidence type="ECO:0000256" key="30">
    <source>
        <dbReference type="ARBA" id="ARBA00023128"/>
    </source>
</evidence>
<evidence type="ECO:0000256" key="6">
    <source>
        <dbReference type="ARBA" id="ARBA00004414"/>
    </source>
</evidence>
<dbReference type="InterPro" id="IPR001650">
    <property type="entry name" value="Helicase_C-like"/>
</dbReference>
<dbReference type="InterPro" id="IPR027417">
    <property type="entry name" value="P-loop_NTPase"/>
</dbReference>
<dbReference type="PROSITE" id="PS51194">
    <property type="entry name" value="HELICASE_CTER"/>
    <property type="match status" value="1"/>
</dbReference>
<evidence type="ECO:0000256" key="10">
    <source>
        <dbReference type="ARBA" id="ARBA00004653"/>
    </source>
</evidence>
<keyword evidence="26" id="KW-1278">Translocase</keyword>
<evidence type="ECO:0000259" key="54">
    <source>
        <dbReference type="PROSITE" id="PS50929"/>
    </source>
</evidence>
<dbReference type="Pfam" id="PF00664">
    <property type="entry name" value="ABC_membrane"/>
    <property type="match status" value="1"/>
</dbReference>
<dbReference type="SMART" id="SM00487">
    <property type="entry name" value="DEXDc"/>
    <property type="match status" value="1"/>
</dbReference>
<evidence type="ECO:0000256" key="50">
    <source>
        <dbReference type="ARBA" id="ARBA00049360"/>
    </source>
</evidence>
<dbReference type="GO" id="GO:0043138">
    <property type="term" value="F:3'-5' DNA helicase activity"/>
    <property type="evidence" value="ECO:0007669"/>
    <property type="project" value="UniProtKB-EC"/>
</dbReference>
<dbReference type="InterPro" id="IPR011527">
    <property type="entry name" value="ABC1_TM_dom"/>
</dbReference>
<dbReference type="InterPro" id="IPR011545">
    <property type="entry name" value="DEAD/DEAH_box_helicase_dom"/>
</dbReference>
<evidence type="ECO:0000256" key="18">
    <source>
        <dbReference type="ARBA" id="ARBA00022723"/>
    </source>
</evidence>
<feature type="transmembrane region" description="Helical" evidence="52">
    <location>
        <begin position="1146"/>
        <end position="1165"/>
    </location>
</feature>
<dbReference type="SMART" id="SM00382">
    <property type="entry name" value="AAA"/>
    <property type="match status" value="1"/>
</dbReference>
<dbReference type="Gene3D" id="1.20.1560.10">
    <property type="entry name" value="ABC transporter type 1, transmembrane domain"/>
    <property type="match status" value="1"/>
</dbReference>
<comment type="similarity">
    <text evidence="37">Belongs to the ABC transporter superfamily. ABCB family. Heavy Metal importer (TC 3.A.1.210) subfamily.</text>
</comment>
<dbReference type="InterPro" id="IPR023210">
    <property type="entry name" value="NADP_OxRdtase_dom"/>
</dbReference>
<dbReference type="Pfam" id="PF16185">
    <property type="entry name" value="MTABC_N"/>
    <property type="match status" value="1"/>
</dbReference>
<feature type="transmembrane region" description="Helical" evidence="52">
    <location>
        <begin position="1118"/>
        <end position="1140"/>
    </location>
</feature>
<dbReference type="EMBL" id="WJQU01002143">
    <property type="protein sequence ID" value="KAJ6633177.1"/>
    <property type="molecule type" value="Genomic_DNA"/>
</dbReference>
<evidence type="ECO:0000256" key="4">
    <source>
        <dbReference type="ARBA" id="ARBA00004337"/>
    </source>
</evidence>
<evidence type="ECO:0000313" key="57">
    <source>
        <dbReference type="EMBL" id="KAJ6633177.1"/>
    </source>
</evidence>
<dbReference type="FunFam" id="3.40.50.300:FF:000186">
    <property type="entry name" value="ATP-binding cassette sub-family B member 7, mitochondrial"/>
    <property type="match status" value="1"/>
</dbReference>
<feature type="transmembrane region" description="Helical" evidence="52">
    <location>
        <begin position="1427"/>
        <end position="1445"/>
    </location>
</feature>
<dbReference type="PROSITE" id="PS51192">
    <property type="entry name" value="HELICASE_ATP_BIND_1"/>
    <property type="match status" value="1"/>
</dbReference>
<evidence type="ECO:0000256" key="48">
    <source>
        <dbReference type="ARBA" id="ARBA00048510"/>
    </source>
</evidence>
<accession>A0A9Q0MP08</accession>
<feature type="transmembrane region" description="Helical" evidence="52">
    <location>
        <begin position="1073"/>
        <end position="1097"/>
    </location>
</feature>
<dbReference type="InterPro" id="IPR036640">
    <property type="entry name" value="ABC1_TM_sf"/>
</dbReference>
<evidence type="ECO:0000256" key="42">
    <source>
        <dbReference type="ARBA" id="ARBA00034808"/>
    </source>
</evidence>
<keyword evidence="23" id="KW-0347">Helicase</keyword>
<evidence type="ECO:0000256" key="49">
    <source>
        <dbReference type="ARBA" id="ARBA00048636"/>
    </source>
</evidence>
<dbReference type="GO" id="GO:0010349">
    <property type="term" value="F:L-galactose dehydrogenase activity"/>
    <property type="evidence" value="ECO:0007669"/>
    <property type="project" value="InterPro"/>
</dbReference>
<dbReference type="GO" id="GO:0005576">
    <property type="term" value="C:extracellular region"/>
    <property type="evidence" value="ECO:0007669"/>
    <property type="project" value="UniProtKB-SubCell"/>
</dbReference>
<keyword evidence="30" id="KW-0496">Mitochondrion</keyword>
<evidence type="ECO:0000256" key="15">
    <source>
        <dbReference type="ARBA" id="ARBA00022475"/>
    </source>
</evidence>
<dbReference type="GO" id="GO:0003677">
    <property type="term" value="F:DNA binding"/>
    <property type="evidence" value="ECO:0007669"/>
    <property type="project" value="UniProtKB-KW"/>
</dbReference>
<comment type="catalytic activity">
    <reaction evidence="41">
        <text>Couples ATP hydrolysis with the unwinding of duplex DNA by translocating in the 3'-5' direction.</text>
        <dbReference type="EC" id="5.6.2.4"/>
    </reaction>
</comment>
<dbReference type="CDD" id="cd03253">
    <property type="entry name" value="ABCC_ATM1_transporter"/>
    <property type="match status" value="1"/>
</dbReference>
<evidence type="ECO:0000256" key="35">
    <source>
        <dbReference type="ARBA" id="ARBA00023242"/>
    </source>
</evidence>
<dbReference type="InterPro" id="IPR003439">
    <property type="entry name" value="ABC_transporter-like_ATP-bd"/>
</dbReference>
<reference evidence="57" key="1">
    <citation type="submission" date="2022-07" db="EMBL/GenBank/DDBJ databases">
        <authorList>
            <person name="Trinca V."/>
            <person name="Uliana J.V.C."/>
            <person name="Torres T.T."/>
            <person name="Ward R.J."/>
            <person name="Monesi N."/>
        </authorList>
    </citation>
    <scope>NUCLEOTIDE SEQUENCE</scope>
    <source>
        <strain evidence="57">HSMRA1968</strain>
        <tissue evidence="57">Whole embryos</tissue>
    </source>
</reference>
<evidence type="ECO:0000256" key="27">
    <source>
        <dbReference type="ARBA" id="ARBA00022989"/>
    </source>
</evidence>
<evidence type="ECO:0000256" key="47">
    <source>
        <dbReference type="ARBA" id="ARBA00048455"/>
    </source>
</evidence>
<evidence type="ECO:0000256" key="44">
    <source>
        <dbReference type="ARBA" id="ARBA00047753"/>
    </source>
</evidence>
<feature type="domain" description="ABC transmembrane type-1" evidence="54">
    <location>
        <begin position="1294"/>
        <end position="1571"/>
    </location>
</feature>
<dbReference type="SUPFAM" id="SSF90123">
    <property type="entry name" value="ABC transporter transmembrane region"/>
    <property type="match status" value="1"/>
</dbReference>
<keyword evidence="29" id="KW-0238">DNA-binding</keyword>
<evidence type="ECO:0000256" key="24">
    <source>
        <dbReference type="ARBA" id="ARBA00022824"/>
    </source>
</evidence>
<dbReference type="PROSITE" id="PS50893">
    <property type="entry name" value="ABC_TRANSPORTER_2"/>
    <property type="match status" value="1"/>
</dbReference>
<evidence type="ECO:0000256" key="29">
    <source>
        <dbReference type="ARBA" id="ARBA00023125"/>
    </source>
</evidence>
<comment type="subcellular location">
    <subcellularLocation>
        <location evidence="9">Cell membrane</location>
        <topology evidence="9">Multi-pass membrane protein</topology>
    </subcellularLocation>
    <subcellularLocation>
        <location evidence="2">Early endosome membrane</location>
    </subcellularLocation>
    <subcellularLocation>
        <location evidence="7">Endoplasmic reticulum membrane</location>
        <topology evidence="7">Multi-pass membrane protein</topology>
    </subcellularLocation>
    <subcellularLocation>
        <location evidence="4">Endosome membrane</location>
        <topology evidence="4">Multi-pass membrane protein</topology>
    </subcellularLocation>
    <subcellularLocation>
        <location evidence="3">Endosome</location>
        <location evidence="3">Multivesicular body membrane</location>
    </subcellularLocation>
    <subcellularLocation>
        <location evidence="10">Golgi apparatus membrane</location>
        <topology evidence="10">Multi-pass membrane protein</topology>
    </subcellularLocation>
    <subcellularLocation>
        <location evidence="6">Late endosome membrane</location>
    </subcellularLocation>
    <subcellularLocation>
        <location evidence="11">Lysosome membrane</location>
    </subcellularLocation>
    <subcellularLocation>
        <location evidence="36">Melanosome membrane</location>
    </subcellularLocation>
    <subcellularLocation>
        <location evidence="5">Mitochondrion outer membrane</location>
        <topology evidence="5">Multi-pass membrane protein</topology>
    </subcellularLocation>
    <subcellularLocation>
        <location evidence="1">Nucleus</location>
    </subcellularLocation>
    <subcellularLocation>
        <location evidence="8">Secreted</location>
        <location evidence="8">Extracellular exosome</location>
    </subcellularLocation>
</comment>
<evidence type="ECO:0000256" key="7">
    <source>
        <dbReference type="ARBA" id="ARBA00004477"/>
    </source>
</evidence>
<gene>
    <name evidence="57" type="primary">abcb6_0</name>
    <name evidence="57" type="ORF">Bhyg_16021</name>
</gene>
<dbReference type="GO" id="GO:0005765">
    <property type="term" value="C:lysosomal membrane"/>
    <property type="evidence" value="ECO:0007669"/>
    <property type="project" value="UniProtKB-SubCell"/>
</dbReference>
<feature type="transmembrane region" description="Helical" evidence="52">
    <location>
        <begin position="1547"/>
        <end position="1569"/>
    </location>
</feature>
<keyword evidence="28" id="KW-0333">Golgi apparatus</keyword>
<evidence type="ECO:0000256" key="32">
    <source>
        <dbReference type="ARBA" id="ARBA00023157"/>
    </source>
</evidence>